<evidence type="ECO:0000259" key="1">
    <source>
        <dbReference type="Pfam" id="PF14652"/>
    </source>
</evidence>
<dbReference type="InterPro" id="IPR027859">
    <property type="entry name" value="KATNIP_dom"/>
</dbReference>
<name>A0A3Q0JPC6_DIACI</name>
<dbReference type="STRING" id="121845.A0A3Q0JPC6"/>
<dbReference type="PANTHER" id="PTHR21534">
    <property type="entry name" value="KATANIN-INTERACTING PROTEIN"/>
    <property type="match status" value="1"/>
</dbReference>
<gene>
    <name evidence="3" type="primary">LOC113473156</name>
</gene>
<dbReference type="InterPro" id="IPR026704">
    <property type="entry name" value="KATNIP"/>
</dbReference>
<dbReference type="RefSeq" id="XP_026688690.1">
    <property type="nucleotide sequence ID" value="XM_026832889.1"/>
</dbReference>
<evidence type="ECO:0000313" key="2">
    <source>
        <dbReference type="Proteomes" id="UP000079169"/>
    </source>
</evidence>
<dbReference type="PaxDb" id="121845-A0A3Q0JPC6"/>
<organism evidence="2 3">
    <name type="scientific">Diaphorina citri</name>
    <name type="common">Asian citrus psyllid</name>
    <dbReference type="NCBI Taxonomy" id="121845"/>
    <lineage>
        <taxon>Eukaryota</taxon>
        <taxon>Metazoa</taxon>
        <taxon>Ecdysozoa</taxon>
        <taxon>Arthropoda</taxon>
        <taxon>Hexapoda</taxon>
        <taxon>Insecta</taxon>
        <taxon>Pterygota</taxon>
        <taxon>Neoptera</taxon>
        <taxon>Paraneoptera</taxon>
        <taxon>Hemiptera</taxon>
        <taxon>Sternorrhyncha</taxon>
        <taxon>Psylloidea</taxon>
        <taxon>Psyllidae</taxon>
        <taxon>Diaphorininae</taxon>
        <taxon>Diaphorina</taxon>
    </lineage>
</organism>
<dbReference type="AlphaFoldDB" id="A0A3Q0JPC6"/>
<dbReference type="KEGG" id="dci:113473156"/>
<keyword evidence="2" id="KW-1185">Reference proteome</keyword>
<proteinExistence type="predicted"/>
<dbReference type="PANTHER" id="PTHR21534:SF0">
    <property type="entry name" value="KATANIN-INTERACTING PROTEIN"/>
    <property type="match status" value="1"/>
</dbReference>
<reference evidence="3" key="1">
    <citation type="submission" date="2025-08" db="UniProtKB">
        <authorList>
            <consortium name="RefSeq"/>
        </authorList>
    </citation>
    <scope>IDENTIFICATION</scope>
</reference>
<dbReference type="Proteomes" id="UP000079169">
    <property type="component" value="Unplaced"/>
</dbReference>
<evidence type="ECO:0000313" key="3">
    <source>
        <dbReference type="RefSeq" id="XP_026688690.1"/>
    </source>
</evidence>
<dbReference type="GeneID" id="113473156"/>
<dbReference type="Pfam" id="PF14652">
    <property type="entry name" value="DUF4457"/>
    <property type="match status" value="1"/>
</dbReference>
<feature type="domain" description="KATNIP" evidence="1">
    <location>
        <begin position="1"/>
        <end position="34"/>
    </location>
</feature>
<accession>A0A3Q0JPC6</accession>
<protein>
    <submittedName>
        <fullName evidence="3">Protein KIAA0556-like</fullName>
    </submittedName>
</protein>
<sequence>MIKLWNYSKTPNRGVKEFGILVDDLLIYNGQLDMSSTNDKSNRPGTKAPHRTVLFTANRDLVRTEIPNRVV</sequence>